<feature type="compositionally biased region" description="Basic and acidic residues" evidence="1">
    <location>
        <begin position="356"/>
        <end position="380"/>
    </location>
</feature>
<evidence type="ECO:0000313" key="2">
    <source>
        <dbReference type="EMBL" id="MES1920894.1"/>
    </source>
</evidence>
<feature type="compositionally biased region" description="Basic and acidic residues" evidence="1">
    <location>
        <begin position="333"/>
        <end position="349"/>
    </location>
</feature>
<feature type="compositionally biased region" description="Polar residues" evidence="1">
    <location>
        <begin position="113"/>
        <end position="134"/>
    </location>
</feature>
<evidence type="ECO:0000313" key="3">
    <source>
        <dbReference type="Proteomes" id="UP001439008"/>
    </source>
</evidence>
<feature type="compositionally biased region" description="Basic and acidic residues" evidence="1">
    <location>
        <begin position="270"/>
        <end position="298"/>
    </location>
</feature>
<dbReference type="EMBL" id="JBDODL010000937">
    <property type="protein sequence ID" value="MES1920894.1"/>
    <property type="molecule type" value="Genomic_DNA"/>
</dbReference>
<feature type="compositionally biased region" description="Basic and acidic residues" evidence="1">
    <location>
        <begin position="170"/>
        <end position="188"/>
    </location>
</feature>
<name>A0ABV2AN73_9EUKA</name>
<reference evidence="2 3" key="1">
    <citation type="journal article" date="2024" name="BMC Biol.">
        <title>Comparative genomics of Ascetosporea gives new insight into the evolutionary basis for animal parasitism in Rhizaria.</title>
        <authorList>
            <person name="Hiltunen Thoren M."/>
            <person name="Onut-Brannstrom I."/>
            <person name="Alfjorden A."/>
            <person name="Peckova H."/>
            <person name="Swords F."/>
            <person name="Hooper C."/>
            <person name="Holzer A.S."/>
            <person name="Bass D."/>
            <person name="Burki F."/>
        </authorList>
    </citation>
    <scope>NUCLEOTIDE SEQUENCE [LARGE SCALE GENOMIC DNA]</scope>
    <source>
        <strain evidence="2">20-A016</strain>
    </source>
</reference>
<evidence type="ECO:0000256" key="1">
    <source>
        <dbReference type="SAM" id="MobiDB-lite"/>
    </source>
</evidence>
<comment type="caution">
    <text evidence="2">The sequence shown here is derived from an EMBL/GenBank/DDBJ whole genome shotgun (WGS) entry which is preliminary data.</text>
</comment>
<feature type="compositionally biased region" description="Polar residues" evidence="1">
    <location>
        <begin position="27"/>
        <end position="38"/>
    </location>
</feature>
<feature type="region of interest" description="Disordered" evidence="1">
    <location>
        <begin position="19"/>
        <end position="48"/>
    </location>
</feature>
<feature type="compositionally biased region" description="Basic and acidic residues" evidence="1">
    <location>
        <begin position="80"/>
        <end position="93"/>
    </location>
</feature>
<feature type="compositionally biased region" description="Basic and acidic residues" evidence="1">
    <location>
        <begin position="309"/>
        <end position="323"/>
    </location>
</feature>
<proteinExistence type="predicted"/>
<feature type="compositionally biased region" description="Basic and acidic residues" evidence="1">
    <location>
        <begin position="200"/>
        <end position="217"/>
    </location>
</feature>
<accession>A0ABV2AN73</accession>
<dbReference type="Proteomes" id="UP001439008">
    <property type="component" value="Unassembled WGS sequence"/>
</dbReference>
<protein>
    <submittedName>
        <fullName evidence="2">Uncharacterized protein</fullName>
    </submittedName>
</protein>
<keyword evidence="3" id="KW-1185">Reference proteome</keyword>
<organism evidence="2 3">
    <name type="scientific">Bonamia ostreae</name>
    <dbReference type="NCBI Taxonomy" id="126728"/>
    <lineage>
        <taxon>Eukaryota</taxon>
        <taxon>Sar</taxon>
        <taxon>Rhizaria</taxon>
        <taxon>Endomyxa</taxon>
        <taxon>Ascetosporea</taxon>
        <taxon>Haplosporida</taxon>
        <taxon>Bonamia</taxon>
    </lineage>
</organism>
<feature type="compositionally biased region" description="Polar residues" evidence="1">
    <location>
        <begin position="157"/>
        <end position="169"/>
    </location>
</feature>
<feature type="compositionally biased region" description="Basic and acidic residues" evidence="1">
    <location>
        <begin position="401"/>
        <end position="422"/>
    </location>
</feature>
<gene>
    <name evidence="2" type="ORF">MHBO_002511</name>
</gene>
<sequence>MGKKKSSVESVSIALSDIAENAPKTIQLPSGPTQGQYEKNSRDYGFNQNTRCNYKTYRVNDRQTSFNRPVRNRSIQRFDGSNERNDEAFESRRNSWNPKNFAKLNPSRGAKHQFNSSPRQNFRRNTIDTENTSFDGPDQKIVDFTGIRTHKDKSDSADNVTKRNTFNRNVSDRRRNREFSQHNSETRFGRNLNRKTFGGTERRENRRFQQNRTERRNLSSKTSVFDNFRKIEAPVQKTGPKKDTTKNDSDKTRTNENGLKNGKNPIAKNPKNEKETTKETTKSEKVRKEQTEDSERQKLWQSRNRKPKQQTEKSSIKPEEKATRGISLSRLMKMTENEKKKHLQTKEPKQSFNYGRTEKSNDHRSQNDDRKELSVADQLKKRMTNRRGKEDVLTKLSRKQLLNEEAARREELKKRAEKKIEKQRKLAKRLERLFIDKRGDNI</sequence>
<feature type="compositionally biased region" description="Basic and acidic residues" evidence="1">
    <location>
        <begin position="240"/>
        <end position="254"/>
    </location>
</feature>
<feature type="region of interest" description="Disordered" evidence="1">
    <location>
        <begin position="79"/>
        <end position="422"/>
    </location>
</feature>